<proteinExistence type="predicted"/>
<dbReference type="OrthoDB" id="2052817at2"/>
<comment type="caution">
    <text evidence="1">The sequence shown here is derived from an EMBL/GenBank/DDBJ whole genome shotgun (WGS) entry which is preliminary data.</text>
</comment>
<dbReference type="AlphaFoldDB" id="A0A081QB41"/>
<sequence>MNKIEIDRDILLFLRFAYFGNSKDLFLAATTRAYLDFNRTLRFHDMPDEQRLEMRKQPSKCIKEAILNLLDRDELCQTDFDSWHHRTCDSVIDYYRSNGIRFTYGHAQKWINMTFKYLYMLEVVPLDSVFPFLHVPIDNIVLERANKKLCIPRPSQAWSSWGDYAFYLQYQEHLRRRIGKEDPLRWEFHNWLDEIEKGDHHEP</sequence>
<name>A0A081QB41_STRMT</name>
<gene>
    <name evidence="1" type="ORF">SK642_1422</name>
</gene>
<evidence type="ECO:0000313" key="1">
    <source>
        <dbReference type="EMBL" id="KEQ40164.1"/>
    </source>
</evidence>
<evidence type="ECO:0000313" key="2">
    <source>
        <dbReference type="Proteomes" id="UP000028030"/>
    </source>
</evidence>
<organism evidence="1 2">
    <name type="scientific">Streptococcus mitis</name>
    <dbReference type="NCBI Taxonomy" id="28037"/>
    <lineage>
        <taxon>Bacteria</taxon>
        <taxon>Bacillati</taxon>
        <taxon>Bacillota</taxon>
        <taxon>Bacilli</taxon>
        <taxon>Lactobacillales</taxon>
        <taxon>Streptococcaceae</taxon>
        <taxon>Streptococcus</taxon>
        <taxon>Streptococcus mitis group</taxon>
    </lineage>
</organism>
<dbReference type="Proteomes" id="UP000028030">
    <property type="component" value="Unassembled WGS sequence"/>
</dbReference>
<dbReference type="EMBL" id="JPFW01000008">
    <property type="protein sequence ID" value="KEQ40164.1"/>
    <property type="molecule type" value="Genomic_DNA"/>
</dbReference>
<protein>
    <submittedName>
        <fullName evidence="1">Uncharacterized protein</fullName>
    </submittedName>
</protein>
<dbReference type="RefSeq" id="WP_033684128.1">
    <property type="nucleotide sequence ID" value="NZ_JASHAX010000002.1"/>
</dbReference>
<accession>A0A081QB41</accession>
<reference evidence="1 2" key="1">
    <citation type="submission" date="2014-05" db="EMBL/GenBank/DDBJ databases">
        <authorList>
            <person name="Daugherty S.C."/>
            <person name="Tallon L.J."/>
            <person name="Sadzewicz L."/>
            <person name="Kilian M."/>
            <person name="Tettelin H."/>
        </authorList>
    </citation>
    <scope>NUCLEOTIDE SEQUENCE [LARGE SCALE GENOMIC DNA]</scope>
    <source>
        <strain evidence="1 2">SK642</strain>
    </source>
</reference>
<dbReference type="PATRIC" id="fig|28037.97.peg.1360"/>